<reference evidence="1" key="1">
    <citation type="thesis" date="2020" institute="ProQuest LLC" country="789 East Eisenhower Parkway, Ann Arbor, MI, USA">
        <title>Comparative Genomics and Chromosome Evolution.</title>
        <authorList>
            <person name="Mudd A.B."/>
        </authorList>
    </citation>
    <scope>NUCLEOTIDE SEQUENCE</scope>
    <source>
        <strain evidence="1">HN-11 Male</strain>
        <tissue evidence="1">Kidney and liver</tissue>
    </source>
</reference>
<evidence type="ECO:0000313" key="1">
    <source>
        <dbReference type="EMBL" id="KAG9467146.1"/>
    </source>
</evidence>
<comment type="caution">
    <text evidence="1">The sequence shown here is derived from an EMBL/GenBank/DDBJ whole genome shotgun (WGS) entry which is preliminary data.</text>
</comment>
<evidence type="ECO:0000313" key="2">
    <source>
        <dbReference type="Proteomes" id="UP000770717"/>
    </source>
</evidence>
<keyword evidence="2" id="KW-1185">Reference proteome</keyword>
<protein>
    <submittedName>
        <fullName evidence="1">Uncharacterized protein</fullName>
    </submittedName>
</protein>
<dbReference type="AlphaFoldDB" id="A0A8J6EDN2"/>
<sequence>MAHCAHGETHQSKTDVKPCVSTLDCSWIQHGRSQVYPGAYDLCFTYIGRVVKAVQRHTPGPLYPLLKVANLYIMPYLC</sequence>
<gene>
    <name evidence="1" type="ORF">GDO78_015517</name>
</gene>
<accession>A0A8J6EDN2</accession>
<proteinExistence type="predicted"/>
<dbReference type="EMBL" id="WNTK01001590">
    <property type="protein sequence ID" value="KAG9467146.1"/>
    <property type="molecule type" value="Genomic_DNA"/>
</dbReference>
<dbReference type="Proteomes" id="UP000770717">
    <property type="component" value="Unassembled WGS sequence"/>
</dbReference>
<name>A0A8J6EDN2_ELECQ</name>
<organism evidence="1 2">
    <name type="scientific">Eleutherodactylus coqui</name>
    <name type="common">Puerto Rican coqui</name>
    <dbReference type="NCBI Taxonomy" id="57060"/>
    <lineage>
        <taxon>Eukaryota</taxon>
        <taxon>Metazoa</taxon>
        <taxon>Chordata</taxon>
        <taxon>Craniata</taxon>
        <taxon>Vertebrata</taxon>
        <taxon>Euteleostomi</taxon>
        <taxon>Amphibia</taxon>
        <taxon>Batrachia</taxon>
        <taxon>Anura</taxon>
        <taxon>Neobatrachia</taxon>
        <taxon>Hyloidea</taxon>
        <taxon>Eleutherodactylidae</taxon>
        <taxon>Eleutherodactylinae</taxon>
        <taxon>Eleutherodactylus</taxon>
        <taxon>Eleutherodactylus</taxon>
    </lineage>
</organism>